<keyword evidence="4 5" id="KW-0560">Oxidoreductase</keyword>
<evidence type="ECO:0000313" key="8">
    <source>
        <dbReference type="EMBL" id="HIZ89660.1"/>
    </source>
</evidence>
<dbReference type="InterPro" id="IPR000706">
    <property type="entry name" value="AGPR_type-1"/>
</dbReference>
<evidence type="ECO:0000256" key="1">
    <source>
        <dbReference type="ARBA" id="ARBA00022571"/>
    </source>
</evidence>
<keyword evidence="2 5" id="KW-0028">Amino-acid biosynthesis</keyword>
<dbReference type="Pfam" id="PF22698">
    <property type="entry name" value="Semialdhyde_dhC_1"/>
    <property type="match status" value="1"/>
</dbReference>
<gene>
    <name evidence="5 8" type="primary">argC</name>
    <name evidence="8" type="ORF">H9804_06925</name>
</gene>
<dbReference type="InterPro" id="IPR036291">
    <property type="entry name" value="NAD(P)-bd_dom_sf"/>
</dbReference>
<comment type="catalytic activity">
    <reaction evidence="5">
        <text>N-acetyl-L-glutamate 5-semialdehyde + phosphate + NADP(+) = N-acetyl-L-glutamyl 5-phosphate + NADPH + H(+)</text>
        <dbReference type="Rhea" id="RHEA:21588"/>
        <dbReference type="ChEBI" id="CHEBI:15378"/>
        <dbReference type="ChEBI" id="CHEBI:29123"/>
        <dbReference type="ChEBI" id="CHEBI:43474"/>
        <dbReference type="ChEBI" id="CHEBI:57783"/>
        <dbReference type="ChEBI" id="CHEBI:57936"/>
        <dbReference type="ChEBI" id="CHEBI:58349"/>
        <dbReference type="EC" id="1.2.1.38"/>
    </reaction>
</comment>
<dbReference type="PANTHER" id="PTHR32338:SF10">
    <property type="entry name" value="N-ACETYL-GAMMA-GLUTAMYL-PHOSPHATE REDUCTASE, CHLOROPLASTIC-RELATED"/>
    <property type="match status" value="1"/>
</dbReference>
<evidence type="ECO:0000256" key="2">
    <source>
        <dbReference type="ARBA" id="ARBA00022605"/>
    </source>
</evidence>
<keyword evidence="5" id="KW-0963">Cytoplasm</keyword>
<dbReference type="GO" id="GO:0003942">
    <property type="term" value="F:N-acetyl-gamma-glutamyl-phosphate reductase activity"/>
    <property type="evidence" value="ECO:0007669"/>
    <property type="project" value="UniProtKB-UniRule"/>
</dbReference>
<reference evidence="8" key="2">
    <citation type="submission" date="2021-04" db="EMBL/GenBank/DDBJ databases">
        <authorList>
            <person name="Gilroy R."/>
        </authorList>
    </citation>
    <scope>NUCLEOTIDE SEQUENCE</scope>
    <source>
        <strain evidence="8">ChiW4-1371</strain>
    </source>
</reference>
<dbReference type="GO" id="GO:0006526">
    <property type="term" value="P:L-arginine biosynthetic process"/>
    <property type="evidence" value="ECO:0007669"/>
    <property type="project" value="UniProtKB-UniRule"/>
</dbReference>
<feature type="active site" evidence="5 6">
    <location>
        <position position="149"/>
    </location>
</feature>
<keyword evidence="3 5" id="KW-0521">NADP</keyword>
<comment type="subcellular location">
    <subcellularLocation>
        <location evidence="5">Cytoplasm</location>
    </subcellularLocation>
</comment>
<dbReference type="SMART" id="SM00859">
    <property type="entry name" value="Semialdhyde_dh"/>
    <property type="match status" value="1"/>
</dbReference>
<dbReference type="InterPro" id="IPR023013">
    <property type="entry name" value="AGPR_AS"/>
</dbReference>
<dbReference type="InterPro" id="IPR000534">
    <property type="entry name" value="Semialdehyde_DH_NAD-bd"/>
</dbReference>
<dbReference type="GO" id="GO:0070401">
    <property type="term" value="F:NADP+ binding"/>
    <property type="evidence" value="ECO:0007669"/>
    <property type="project" value="InterPro"/>
</dbReference>
<dbReference type="EC" id="1.2.1.38" evidence="5"/>
<accession>A0A9D2KBD8</accession>
<proteinExistence type="inferred from homology"/>
<comment type="similarity">
    <text evidence="5">Belongs to the NAGSA dehydrogenase family. Type 1 subfamily.</text>
</comment>
<protein>
    <recommendedName>
        <fullName evidence="5">N-acetyl-gamma-glutamyl-phosphate reductase</fullName>
        <shortName evidence="5">AGPR</shortName>
        <ecNumber evidence="5">1.2.1.38</ecNumber>
    </recommendedName>
    <alternativeName>
        <fullName evidence="5">N-acetyl-glutamate semialdehyde dehydrogenase</fullName>
        <shortName evidence="5">NAGSA dehydrogenase</shortName>
    </alternativeName>
</protein>
<sequence length="333" mass="36931">MRAGIIGATGYTGVELVKIIMRHSQLDLTVITSESYAGKPFSEVYPLMQGVCDMVLVENDIESVSKQADVFFLCLPHKTAMETAKILYEKNKIVIDLSADFRIKDKNIYETVYGTAHTADYLLEKAVYGQAEIFSNEIKKTSLIAGAGCYPTSIITPLYPLLESSLIEDNSFIIADSKSGVSGAGRKPSLTNIFCEANEDLKPYGIFSHRHNAEIDFILSGAQNNTHVVFTPHLLPVNRGILSTIYFKTKASQQQLENTIREKYKGRYFVRIKNTIPAIRYVANTNFIDIAVYKKDDTAIIVSAIDNLLKGASGQAVQCFNIMNNIEETTGLI</sequence>
<evidence type="ECO:0000256" key="3">
    <source>
        <dbReference type="ARBA" id="ARBA00022857"/>
    </source>
</evidence>
<evidence type="ECO:0000256" key="4">
    <source>
        <dbReference type="ARBA" id="ARBA00023002"/>
    </source>
</evidence>
<name>A0A9D2KBD8_9BACT</name>
<dbReference type="Proteomes" id="UP000824176">
    <property type="component" value="Unassembled WGS sequence"/>
</dbReference>
<dbReference type="Pfam" id="PF01118">
    <property type="entry name" value="Semialdhyde_dh"/>
    <property type="match status" value="1"/>
</dbReference>
<dbReference type="EMBL" id="DXAQ01000107">
    <property type="protein sequence ID" value="HIZ89660.1"/>
    <property type="molecule type" value="Genomic_DNA"/>
</dbReference>
<dbReference type="AlphaFoldDB" id="A0A9D2KBD8"/>
<dbReference type="PROSITE" id="PS01224">
    <property type="entry name" value="ARGC"/>
    <property type="match status" value="1"/>
</dbReference>
<dbReference type="InterPro" id="IPR050085">
    <property type="entry name" value="AGPR"/>
</dbReference>
<comment type="pathway">
    <text evidence="5">Amino-acid biosynthesis; L-arginine biosynthesis; N(2)-acetyl-L-ornithine from L-glutamate: step 3/4.</text>
</comment>
<dbReference type="CDD" id="cd17895">
    <property type="entry name" value="AGPR_1_N"/>
    <property type="match status" value="1"/>
</dbReference>
<dbReference type="GO" id="GO:0051287">
    <property type="term" value="F:NAD binding"/>
    <property type="evidence" value="ECO:0007669"/>
    <property type="project" value="InterPro"/>
</dbReference>
<dbReference type="Gene3D" id="3.30.360.10">
    <property type="entry name" value="Dihydrodipicolinate Reductase, domain 2"/>
    <property type="match status" value="1"/>
</dbReference>
<dbReference type="SUPFAM" id="SSF55347">
    <property type="entry name" value="Glyceraldehyde-3-phosphate dehydrogenase-like, C-terminal domain"/>
    <property type="match status" value="1"/>
</dbReference>
<keyword evidence="1 5" id="KW-0055">Arginine biosynthesis</keyword>
<evidence type="ECO:0000256" key="6">
    <source>
        <dbReference type="PROSITE-ProRule" id="PRU10010"/>
    </source>
</evidence>
<evidence type="ECO:0000313" key="9">
    <source>
        <dbReference type="Proteomes" id="UP000824176"/>
    </source>
</evidence>
<comment type="caution">
    <text evidence="8">The sequence shown here is derived from an EMBL/GenBank/DDBJ whole genome shotgun (WGS) entry which is preliminary data.</text>
</comment>
<organism evidence="8 9">
    <name type="scientific">Candidatus Mucispirillum faecigallinarum</name>
    <dbReference type="NCBI Taxonomy" id="2838699"/>
    <lineage>
        <taxon>Bacteria</taxon>
        <taxon>Pseudomonadati</taxon>
        <taxon>Deferribacterota</taxon>
        <taxon>Deferribacteres</taxon>
        <taxon>Deferribacterales</taxon>
        <taxon>Mucispirillaceae</taxon>
        <taxon>Mucispirillum</taxon>
    </lineage>
</organism>
<comment type="function">
    <text evidence="5">Catalyzes the NADPH-dependent reduction of N-acetyl-5-glutamyl phosphate to yield N-acetyl-L-glutamate 5-semialdehyde.</text>
</comment>
<evidence type="ECO:0000259" key="7">
    <source>
        <dbReference type="SMART" id="SM00859"/>
    </source>
</evidence>
<dbReference type="CDD" id="cd23934">
    <property type="entry name" value="AGPR_1_C"/>
    <property type="match status" value="1"/>
</dbReference>
<dbReference type="SUPFAM" id="SSF51735">
    <property type="entry name" value="NAD(P)-binding Rossmann-fold domains"/>
    <property type="match status" value="1"/>
</dbReference>
<dbReference type="PANTHER" id="PTHR32338">
    <property type="entry name" value="N-ACETYL-GAMMA-GLUTAMYL-PHOSPHATE REDUCTASE, CHLOROPLASTIC-RELATED-RELATED"/>
    <property type="match status" value="1"/>
</dbReference>
<dbReference type="NCBIfam" id="TIGR01850">
    <property type="entry name" value="argC"/>
    <property type="match status" value="1"/>
</dbReference>
<dbReference type="GO" id="GO:0005737">
    <property type="term" value="C:cytoplasm"/>
    <property type="evidence" value="ECO:0007669"/>
    <property type="project" value="UniProtKB-SubCell"/>
</dbReference>
<dbReference type="Gene3D" id="3.40.50.720">
    <property type="entry name" value="NAD(P)-binding Rossmann-like Domain"/>
    <property type="match status" value="1"/>
</dbReference>
<evidence type="ECO:0000256" key="5">
    <source>
        <dbReference type="HAMAP-Rule" id="MF_00150"/>
    </source>
</evidence>
<dbReference type="InterPro" id="IPR058924">
    <property type="entry name" value="AGPR_dimerisation_dom"/>
</dbReference>
<dbReference type="HAMAP" id="MF_00150">
    <property type="entry name" value="ArgC_type1"/>
    <property type="match status" value="1"/>
</dbReference>
<reference evidence="8" key="1">
    <citation type="journal article" date="2021" name="PeerJ">
        <title>Extensive microbial diversity within the chicken gut microbiome revealed by metagenomics and culture.</title>
        <authorList>
            <person name="Gilroy R."/>
            <person name="Ravi A."/>
            <person name="Getino M."/>
            <person name="Pursley I."/>
            <person name="Horton D.L."/>
            <person name="Alikhan N.F."/>
            <person name="Baker D."/>
            <person name="Gharbi K."/>
            <person name="Hall N."/>
            <person name="Watson M."/>
            <person name="Adriaenssens E.M."/>
            <person name="Foster-Nyarko E."/>
            <person name="Jarju S."/>
            <person name="Secka A."/>
            <person name="Antonio M."/>
            <person name="Oren A."/>
            <person name="Chaudhuri R.R."/>
            <person name="La Ragione R."/>
            <person name="Hildebrand F."/>
            <person name="Pallen M.J."/>
        </authorList>
    </citation>
    <scope>NUCLEOTIDE SEQUENCE</scope>
    <source>
        <strain evidence="8">ChiW4-1371</strain>
    </source>
</reference>
<feature type="domain" description="Semialdehyde dehydrogenase NAD-binding" evidence="7">
    <location>
        <begin position="2"/>
        <end position="141"/>
    </location>
</feature>